<evidence type="ECO:0000313" key="2">
    <source>
        <dbReference type="Proteomes" id="UP000216984"/>
    </source>
</evidence>
<dbReference type="EMBL" id="NEFY01000029">
    <property type="protein sequence ID" value="OZC34715.1"/>
    <property type="molecule type" value="Genomic_DNA"/>
</dbReference>
<comment type="caution">
    <text evidence="1">The sequence shown here is derived from an EMBL/GenBank/DDBJ whole genome shotgun (WGS) entry which is preliminary data.</text>
</comment>
<dbReference type="Proteomes" id="UP000216984">
    <property type="component" value="Unassembled WGS sequence"/>
</dbReference>
<name>A0A7Z1DTV9_9GAMM</name>
<evidence type="ECO:0000313" key="1">
    <source>
        <dbReference type="EMBL" id="OZC34715.1"/>
    </source>
</evidence>
<dbReference type="RefSeq" id="WP_094626070.1">
    <property type="nucleotide sequence ID" value="NZ_NEFY01000029.1"/>
</dbReference>
<protein>
    <submittedName>
        <fullName evidence="1">Uncharacterized protein</fullName>
    </submittedName>
</protein>
<reference evidence="1 2" key="1">
    <citation type="submission" date="2017-06" db="EMBL/GenBank/DDBJ databases">
        <title>Draft genome sequence of the halophilic bacterium Marinobacter vinifirmus FB1.</title>
        <authorList>
            <person name="Stepanov V.G."/>
            <person name="Roberts D.J."/>
            <person name="Fox G.E."/>
        </authorList>
    </citation>
    <scope>NUCLEOTIDE SEQUENCE [LARGE SCALE GENOMIC DNA]</scope>
    <source>
        <strain evidence="1 2">FB1</strain>
    </source>
</reference>
<organism evidence="1 2">
    <name type="scientific">Marinobacter vinifirmus</name>
    <dbReference type="NCBI Taxonomy" id="355591"/>
    <lineage>
        <taxon>Bacteria</taxon>
        <taxon>Pseudomonadati</taxon>
        <taxon>Pseudomonadota</taxon>
        <taxon>Gammaproteobacteria</taxon>
        <taxon>Pseudomonadales</taxon>
        <taxon>Marinobacteraceae</taxon>
        <taxon>Marinobacter</taxon>
    </lineage>
</organism>
<gene>
    <name evidence="1" type="ORF">B9Q17_01770</name>
</gene>
<sequence length="66" mass="7667">MEAEVHWYEASLEPRKLYELIDDPQAKAVGMLRVIDESGEDYLFPEQLFVRITLPESLEKQLSEVA</sequence>
<dbReference type="AlphaFoldDB" id="A0A7Z1DTV9"/>
<keyword evidence="2" id="KW-1185">Reference proteome</keyword>
<accession>A0A7Z1DTV9</accession>
<proteinExistence type="predicted"/>